<proteinExistence type="predicted"/>
<accession>A0A5E4R4I3</accession>
<dbReference type="PANTHER" id="PTHR47827:SF3">
    <property type="entry name" value="AF-9 ANC1 HOMOLOGY DOMAIN-CONTAINING PROTEIN"/>
    <property type="match status" value="1"/>
</dbReference>
<gene>
    <name evidence="4" type="ORF">LSINAPIS_LOCUS14054</name>
</gene>
<dbReference type="AlphaFoldDB" id="A0A5E4R4I3"/>
<protein>
    <recommendedName>
        <fullName evidence="3">YEATS domain-containing protein</fullName>
    </recommendedName>
</protein>
<dbReference type="CDD" id="cd16906">
    <property type="entry name" value="YEATS_AF-9_like"/>
    <property type="match status" value="1"/>
</dbReference>
<organism evidence="4 5">
    <name type="scientific">Leptidea sinapis</name>
    <dbReference type="NCBI Taxonomy" id="189913"/>
    <lineage>
        <taxon>Eukaryota</taxon>
        <taxon>Metazoa</taxon>
        <taxon>Ecdysozoa</taxon>
        <taxon>Arthropoda</taxon>
        <taxon>Hexapoda</taxon>
        <taxon>Insecta</taxon>
        <taxon>Pterygota</taxon>
        <taxon>Neoptera</taxon>
        <taxon>Endopterygota</taxon>
        <taxon>Lepidoptera</taxon>
        <taxon>Glossata</taxon>
        <taxon>Ditrysia</taxon>
        <taxon>Papilionoidea</taxon>
        <taxon>Pieridae</taxon>
        <taxon>Dismorphiinae</taxon>
        <taxon>Leptidea</taxon>
    </lineage>
</organism>
<evidence type="ECO:0000313" key="5">
    <source>
        <dbReference type="Proteomes" id="UP000324832"/>
    </source>
</evidence>
<dbReference type="InterPro" id="IPR052790">
    <property type="entry name" value="YEATS_domain"/>
</dbReference>
<dbReference type="GO" id="GO:0003682">
    <property type="term" value="F:chromatin binding"/>
    <property type="evidence" value="ECO:0007669"/>
    <property type="project" value="TreeGrafter"/>
</dbReference>
<sequence length="276" mass="31404">MCVRVWLEVGHACEPRRSALGRSLALDWRVWVRGARGGDISAFVQKVVFNLHPPSAFFYPKRVLHEPPYEIQESGCASINIPIHVYLKYSNKPKKIRLRYSLHIDSNNKANSESKCVYYDFDSPEDQLFSALMKGGGEIIARASGSDSVGNKLVVLPSAEERKYLKMSKSKRYKFIAPIHCKHTAKQTRAFIVDEIVCQKCGETIDADLRKQLRTVKMTEDEIDRVSHLYLSYSSYEKSANALELPPFTNPIYSVPELPVSLRRDVSNSKIDYTVL</sequence>
<keyword evidence="5" id="KW-1185">Reference proteome</keyword>
<evidence type="ECO:0000259" key="3">
    <source>
        <dbReference type="PROSITE" id="PS51037"/>
    </source>
</evidence>
<dbReference type="EMBL" id="FZQP02006848">
    <property type="protein sequence ID" value="VVD04259.1"/>
    <property type="molecule type" value="Genomic_DNA"/>
</dbReference>
<evidence type="ECO:0000313" key="4">
    <source>
        <dbReference type="EMBL" id="VVD04259.1"/>
    </source>
</evidence>
<dbReference type="GO" id="GO:0008023">
    <property type="term" value="C:transcription elongation factor complex"/>
    <property type="evidence" value="ECO:0007669"/>
    <property type="project" value="TreeGrafter"/>
</dbReference>
<dbReference type="InterPro" id="IPR055129">
    <property type="entry name" value="YEATS_dom"/>
</dbReference>
<dbReference type="Pfam" id="PF03366">
    <property type="entry name" value="YEATS"/>
    <property type="match status" value="1"/>
</dbReference>
<comment type="subcellular location">
    <subcellularLocation>
        <location evidence="2">Nucleus</location>
    </subcellularLocation>
</comment>
<dbReference type="GO" id="GO:0045893">
    <property type="term" value="P:positive regulation of DNA-templated transcription"/>
    <property type="evidence" value="ECO:0007669"/>
    <property type="project" value="TreeGrafter"/>
</dbReference>
<dbReference type="Proteomes" id="UP000324832">
    <property type="component" value="Unassembled WGS sequence"/>
</dbReference>
<name>A0A5E4R4I3_9NEOP</name>
<reference evidence="4 5" key="1">
    <citation type="submission" date="2017-07" db="EMBL/GenBank/DDBJ databases">
        <authorList>
            <person name="Talla V."/>
            <person name="Backstrom N."/>
        </authorList>
    </citation>
    <scope>NUCLEOTIDE SEQUENCE [LARGE SCALE GENOMIC DNA]</scope>
</reference>
<evidence type="ECO:0000256" key="1">
    <source>
        <dbReference type="ARBA" id="ARBA00023242"/>
    </source>
</evidence>
<dbReference type="PROSITE" id="PS51037">
    <property type="entry name" value="YEATS"/>
    <property type="match status" value="1"/>
</dbReference>
<dbReference type="Gene3D" id="2.60.40.1970">
    <property type="entry name" value="YEATS domain"/>
    <property type="match status" value="1"/>
</dbReference>
<dbReference type="InterPro" id="IPR038704">
    <property type="entry name" value="YEAST_sf"/>
</dbReference>
<feature type="domain" description="YEATS" evidence="3">
    <location>
        <begin position="1"/>
        <end position="135"/>
    </location>
</feature>
<dbReference type="PANTHER" id="PTHR47827">
    <property type="entry name" value="AHD DOMAIN-CONTAINING PROTEIN"/>
    <property type="match status" value="1"/>
</dbReference>
<keyword evidence="1 2" id="KW-0539">Nucleus</keyword>
<evidence type="ECO:0000256" key="2">
    <source>
        <dbReference type="PROSITE-ProRule" id="PRU00376"/>
    </source>
</evidence>